<accession>A0A0F3MLC0</accession>
<evidence type="ECO:0000256" key="1">
    <source>
        <dbReference type="SAM" id="Coils"/>
    </source>
</evidence>
<dbReference type="EMBL" id="LANP01000008">
    <property type="protein sequence ID" value="KJV56540.1"/>
    <property type="molecule type" value="Genomic_DNA"/>
</dbReference>
<evidence type="ECO:0000313" key="3">
    <source>
        <dbReference type="Proteomes" id="UP000033616"/>
    </source>
</evidence>
<dbReference type="AlphaFoldDB" id="A0A0F3MLC0"/>
<sequence length="171" mass="19393">MVNTMESDINNNIEELLQNLKSLQSDYKEVKDQLNQTVQQIETDGNKENLLQSLRSEYNNLEKLVSQLLQVTAEVTSSVKELQPSNELASIILQQIDFNAMCDIISASKVITEQVEELLYEPIASRQDSIESEQSQVSMLSLSSLDIDSNDDNPNIDFQNFISKLEKFSDI</sequence>
<name>A0A0F3MLC0_9RICK</name>
<reference evidence="2 3" key="1">
    <citation type="submission" date="2015-02" db="EMBL/GenBank/DDBJ databases">
        <title>Genome Sequencing of Rickettsiales.</title>
        <authorList>
            <person name="Daugherty S.C."/>
            <person name="Su Q."/>
            <person name="Abolude K."/>
            <person name="Beier-Sexton M."/>
            <person name="Carlyon J.A."/>
            <person name="Carter R."/>
            <person name="Day N.P."/>
            <person name="Dumler S.J."/>
            <person name="Dyachenko V."/>
            <person name="Godinez A."/>
            <person name="Kurtti T.J."/>
            <person name="Lichay M."/>
            <person name="Mullins K.E."/>
            <person name="Ott S."/>
            <person name="Pappas-Brown V."/>
            <person name="Paris D.H."/>
            <person name="Patel P."/>
            <person name="Richards A.L."/>
            <person name="Sadzewicz L."/>
            <person name="Sears K."/>
            <person name="Seidman D."/>
            <person name="Sengamalay N."/>
            <person name="Stenos J."/>
            <person name="Tallon L.J."/>
            <person name="Vincent G."/>
            <person name="Fraser C.M."/>
            <person name="Munderloh U."/>
            <person name="Dunning-Hotopp J.C."/>
        </authorList>
    </citation>
    <scope>NUCLEOTIDE SEQUENCE [LARGE SCALE GENOMIC DNA]</scope>
    <source>
        <strain evidence="2 3">Fuller</strain>
    </source>
</reference>
<protein>
    <submittedName>
        <fullName evidence="2">Uncharacterized protein</fullName>
    </submittedName>
</protein>
<keyword evidence="1" id="KW-0175">Coiled coil</keyword>
<evidence type="ECO:0000313" key="2">
    <source>
        <dbReference type="EMBL" id="KJV56540.1"/>
    </source>
</evidence>
<dbReference type="PATRIC" id="fig|1359168.3.peg.1188"/>
<keyword evidence="3" id="KW-1185">Reference proteome</keyword>
<feature type="coiled-coil region" evidence="1">
    <location>
        <begin position="6"/>
        <end position="71"/>
    </location>
</feature>
<comment type="caution">
    <text evidence="2">The sequence shown here is derived from an EMBL/GenBank/DDBJ whole genome shotgun (WGS) entry which is preliminary data.</text>
</comment>
<gene>
    <name evidence="2" type="ORF">OCHUTO_0425</name>
</gene>
<proteinExistence type="predicted"/>
<organism evidence="2 3">
    <name type="scientific">Orientia chuto str. Dubai</name>
    <dbReference type="NCBI Taxonomy" id="1359168"/>
    <lineage>
        <taxon>Bacteria</taxon>
        <taxon>Pseudomonadati</taxon>
        <taxon>Pseudomonadota</taxon>
        <taxon>Alphaproteobacteria</taxon>
        <taxon>Rickettsiales</taxon>
        <taxon>Rickettsiaceae</taxon>
        <taxon>Rickettsieae</taxon>
        <taxon>Orientia</taxon>
    </lineage>
</organism>
<dbReference type="RefSeq" id="WP_045797148.1">
    <property type="nucleotide sequence ID" value="NZ_LANP01000008.1"/>
</dbReference>
<dbReference type="Proteomes" id="UP000033616">
    <property type="component" value="Unassembled WGS sequence"/>
</dbReference>